<keyword evidence="2" id="KW-0813">Transport</keyword>
<dbReference type="Pfam" id="PF00005">
    <property type="entry name" value="ABC_tran"/>
    <property type="match status" value="1"/>
</dbReference>
<reference evidence="6 7" key="1">
    <citation type="journal article" date="2015" name="MBio">
        <title>Genome-Resolved Metagenomic Analysis Reveals Roles for Candidate Phyla and Other Microbial Community Members in Biogeochemical Transformations in Oil Reservoirs.</title>
        <authorList>
            <person name="Hu P."/>
            <person name="Tom L."/>
            <person name="Singh A."/>
            <person name="Thomas B.C."/>
            <person name="Baker B.J."/>
            <person name="Piceno Y.M."/>
            <person name="Andersen G.L."/>
            <person name="Banfield J.F."/>
        </authorList>
    </citation>
    <scope>NUCLEOTIDE SEQUENCE [LARGE SCALE GENOMIC DNA]</scope>
    <source>
        <strain evidence="6">46_16</strain>
    </source>
</reference>
<dbReference type="PROSITE" id="PS50893">
    <property type="entry name" value="ABC_TRANSPORTER_2"/>
    <property type="match status" value="1"/>
</dbReference>
<dbReference type="InterPro" id="IPR003439">
    <property type="entry name" value="ABC_transporter-like_ATP-bd"/>
</dbReference>
<dbReference type="InterPro" id="IPR003593">
    <property type="entry name" value="AAA+_ATPase"/>
</dbReference>
<evidence type="ECO:0000256" key="3">
    <source>
        <dbReference type="ARBA" id="ARBA00022741"/>
    </source>
</evidence>
<proteinExistence type="inferred from homology"/>
<dbReference type="PANTHER" id="PTHR42734">
    <property type="entry name" value="METAL TRANSPORT SYSTEM ATP-BINDING PROTEIN TM_0124-RELATED"/>
    <property type="match status" value="1"/>
</dbReference>
<evidence type="ECO:0000256" key="2">
    <source>
        <dbReference type="ARBA" id="ARBA00022448"/>
    </source>
</evidence>
<dbReference type="SUPFAM" id="SSF52540">
    <property type="entry name" value="P-loop containing nucleoside triphosphate hydrolases"/>
    <property type="match status" value="1"/>
</dbReference>
<dbReference type="EMBL" id="LGFU01000013">
    <property type="protein sequence ID" value="KUK46680.1"/>
    <property type="molecule type" value="Genomic_DNA"/>
</dbReference>
<dbReference type="FunFam" id="3.40.50.300:FF:000134">
    <property type="entry name" value="Iron-enterobactin ABC transporter ATP-binding protein"/>
    <property type="match status" value="1"/>
</dbReference>
<dbReference type="Gene3D" id="3.40.50.300">
    <property type="entry name" value="P-loop containing nucleotide triphosphate hydrolases"/>
    <property type="match status" value="1"/>
</dbReference>
<evidence type="ECO:0000256" key="4">
    <source>
        <dbReference type="ARBA" id="ARBA00022840"/>
    </source>
</evidence>
<dbReference type="AlphaFoldDB" id="A0A101FY90"/>
<dbReference type="PANTHER" id="PTHR42734:SF6">
    <property type="entry name" value="MOLYBDATE IMPORT ATP-BINDING PROTEIN MOLC"/>
    <property type="match status" value="1"/>
</dbReference>
<evidence type="ECO:0000313" key="6">
    <source>
        <dbReference type="EMBL" id="KUK46680.1"/>
    </source>
</evidence>
<keyword evidence="3" id="KW-0547">Nucleotide-binding</keyword>
<evidence type="ECO:0000256" key="1">
    <source>
        <dbReference type="ARBA" id="ARBA00005417"/>
    </source>
</evidence>
<name>A0A101FY90_9CHLR</name>
<evidence type="ECO:0000259" key="5">
    <source>
        <dbReference type="PROSITE" id="PS50893"/>
    </source>
</evidence>
<comment type="caution">
    <text evidence="6">The sequence shown here is derived from an EMBL/GenBank/DDBJ whole genome shotgun (WGS) entry which is preliminary data.</text>
</comment>
<dbReference type="InterPro" id="IPR017871">
    <property type="entry name" value="ABC_transporter-like_CS"/>
</dbReference>
<organism evidence="6 7">
    <name type="scientific">Anaerolinea thermophila</name>
    <dbReference type="NCBI Taxonomy" id="167964"/>
    <lineage>
        <taxon>Bacteria</taxon>
        <taxon>Bacillati</taxon>
        <taxon>Chloroflexota</taxon>
        <taxon>Anaerolineae</taxon>
        <taxon>Anaerolineales</taxon>
        <taxon>Anaerolineaceae</taxon>
        <taxon>Anaerolinea</taxon>
    </lineage>
</organism>
<keyword evidence="4" id="KW-0067">ATP-binding</keyword>
<gene>
    <name evidence="6" type="ORF">XD73_0463</name>
</gene>
<dbReference type="Proteomes" id="UP000064249">
    <property type="component" value="Unassembled WGS sequence"/>
</dbReference>
<dbReference type="GO" id="GO:0016887">
    <property type="term" value="F:ATP hydrolysis activity"/>
    <property type="evidence" value="ECO:0007669"/>
    <property type="project" value="InterPro"/>
</dbReference>
<evidence type="ECO:0000313" key="7">
    <source>
        <dbReference type="Proteomes" id="UP000064249"/>
    </source>
</evidence>
<accession>A0A101FY90</accession>
<dbReference type="GO" id="GO:0005524">
    <property type="term" value="F:ATP binding"/>
    <property type="evidence" value="ECO:0007669"/>
    <property type="project" value="UniProtKB-KW"/>
</dbReference>
<sequence>MIKKLEICDLSYRYAEEDHSALQDITLNVTNDNIVAILGNNGSGKTTLLLLVLKKYIPQRGAIHFLNEKDGTENEIRIGYLPQIEKTPYGFTVSEYVMMGRYPHVGWLNMPDERDREISHSVIHELQIEKLEKKHLGDLSGGELQKVRIARLLAQEPDILLMDEPANHLDLKNRRELLEIIRNLKDENKIILFTTHDPNDAVEIANQVLLMKDGCVVAYGQTHTVMRQDNLQKTFDIPIKLQKINKKTVIIPGE</sequence>
<feature type="domain" description="ABC transporter" evidence="5">
    <location>
        <begin position="5"/>
        <end position="238"/>
    </location>
</feature>
<protein>
    <submittedName>
        <fullName evidence="6">ABC transporter related protein</fullName>
    </submittedName>
</protein>
<dbReference type="InterPro" id="IPR050153">
    <property type="entry name" value="Metal_Ion_Import_ABC"/>
</dbReference>
<dbReference type="PROSITE" id="PS00211">
    <property type="entry name" value="ABC_TRANSPORTER_1"/>
    <property type="match status" value="1"/>
</dbReference>
<comment type="similarity">
    <text evidence="1">Belongs to the ABC transporter superfamily.</text>
</comment>
<dbReference type="InterPro" id="IPR027417">
    <property type="entry name" value="P-loop_NTPase"/>
</dbReference>
<dbReference type="SMART" id="SM00382">
    <property type="entry name" value="AAA"/>
    <property type="match status" value="1"/>
</dbReference>